<dbReference type="Gene3D" id="3.30.1490.20">
    <property type="entry name" value="ATP-grasp fold, A domain"/>
    <property type="match status" value="1"/>
</dbReference>
<dbReference type="InterPro" id="IPR036291">
    <property type="entry name" value="NAD(P)-bd_dom_sf"/>
</dbReference>
<name>A0A917SWV5_9RHOB</name>
<comment type="similarity">
    <text evidence="5">In the N-terminal section; belongs to the acetate CoA ligase alpha subunit family.</text>
</comment>
<evidence type="ECO:0000256" key="1">
    <source>
        <dbReference type="ARBA" id="ARBA00022532"/>
    </source>
</evidence>
<accession>A0A917SWV5</accession>
<dbReference type="Gene3D" id="3.40.50.261">
    <property type="entry name" value="Succinyl-CoA synthetase domains"/>
    <property type="match status" value="2"/>
</dbReference>
<dbReference type="Gene3D" id="3.30.470.20">
    <property type="entry name" value="ATP-grasp fold, B domain"/>
    <property type="match status" value="1"/>
</dbReference>
<dbReference type="Pfam" id="PF13380">
    <property type="entry name" value="CoA_binding_2"/>
    <property type="match status" value="1"/>
</dbReference>
<dbReference type="Pfam" id="PF13549">
    <property type="entry name" value="ATP-grasp_5"/>
    <property type="match status" value="1"/>
</dbReference>
<dbReference type="RefSeq" id="WP_036539817.1">
    <property type="nucleotide sequence ID" value="NZ_BMLF01000001.1"/>
</dbReference>
<dbReference type="Proteomes" id="UP000649829">
    <property type="component" value="Unassembled WGS sequence"/>
</dbReference>
<dbReference type="GO" id="GO:0005524">
    <property type="term" value="F:ATP binding"/>
    <property type="evidence" value="ECO:0007669"/>
    <property type="project" value="UniProtKB-KW"/>
</dbReference>
<dbReference type="InterPro" id="IPR032875">
    <property type="entry name" value="Succ_CoA_lig_flav_dom"/>
</dbReference>
<evidence type="ECO:0000313" key="8">
    <source>
        <dbReference type="Proteomes" id="UP000649829"/>
    </source>
</evidence>
<proteinExistence type="inferred from homology"/>
<keyword evidence="8" id="KW-1185">Reference proteome</keyword>
<dbReference type="AlphaFoldDB" id="A0A917SWV5"/>
<dbReference type="Pfam" id="PF13607">
    <property type="entry name" value="Succ_CoA_lig"/>
    <property type="match status" value="1"/>
</dbReference>
<reference evidence="7" key="2">
    <citation type="submission" date="2020-09" db="EMBL/GenBank/DDBJ databases">
        <authorList>
            <person name="Sun Q."/>
            <person name="Zhou Y."/>
        </authorList>
    </citation>
    <scope>NUCLEOTIDE SEQUENCE</scope>
    <source>
        <strain evidence="7">CGMCC 1.6293</strain>
    </source>
</reference>
<organism evidence="7 8">
    <name type="scientific">Pseudooceanicola nanhaiensis</name>
    <dbReference type="NCBI Taxonomy" id="375761"/>
    <lineage>
        <taxon>Bacteria</taxon>
        <taxon>Pseudomonadati</taxon>
        <taxon>Pseudomonadota</taxon>
        <taxon>Alphaproteobacteria</taxon>
        <taxon>Rhodobacterales</taxon>
        <taxon>Paracoccaceae</taxon>
        <taxon>Pseudooceanicola</taxon>
    </lineage>
</organism>
<evidence type="ECO:0000256" key="3">
    <source>
        <dbReference type="ARBA" id="ARBA00022741"/>
    </source>
</evidence>
<dbReference type="SUPFAM" id="SSF52210">
    <property type="entry name" value="Succinyl-CoA synthetase domains"/>
    <property type="match status" value="2"/>
</dbReference>
<comment type="caution">
    <text evidence="7">The sequence shown here is derived from an EMBL/GenBank/DDBJ whole genome shotgun (WGS) entry which is preliminary data.</text>
</comment>
<keyword evidence="1" id="KW-0816">Tricarboxylic acid cycle</keyword>
<dbReference type="SUPFAM" id="SSF51735">
    <property type="entry name" value="NAD(P)-binding Rossmann-fold domains"/>
    <property type="match status" value="1"/>
</dbReference>
<dbReference type="SUPFAM" id="SSF56059">
    <property type="entry name" value="Glutathione synthetase ATP-binding domain-like"/>
    <property type="match status" value="1"/>
</dbReference>
<evidence type="ECO:0000313" key="7">
    <source>
        <dbReference type="EMBL" id="GGM00286.1"/>
    </source>
</evidence>
<keyword evidence="4" id="KW-0067">ATP-binding</keyword>
<dbReference type="PANTHER" id="PTHR43334:SF1">
    <property type="entry name" value="3-HYDROXYPROPIONATE--COA LIGASE [ADP-FORMING]"/>
    <property type="match status" value="1"/>
</dbReference>
<dbReference type="SMART" id="SM00881">
    <property type="entry name" value="CoA_binding"/>
    <property type="match status" value="1"/>
</dbReference>
<dbReference type="PANTHER" id="PTHR43334">
    <property type="entry name" value="ACETATE--COA LIGASE [ADP-FORMING]"/>
    <property type="match status" value="1"/>
</dbReference>
<feature type="domain" description="CoA-binding" evidence="6">
    <location>
        <begin position="17"/>
        <end position="113"/>
    </location>
</feature>
<dbReference type="FunFam" id="3.30.1490.20:FF:000020">
    <property type="entry name" value="Protein lysine acetyltransferase"/>
    <property type="match status" value="1"/>
</dbReference>
<gene>
    <name evidence="7" type="ORF">GCM10011534_22640</name>
</gene>
<sequence length="708" mass="74034">MPRDAFEPYVFPDLTHLFAPRTIAVLGASEKPHSIGNHAMKNIVEHSGFGGTVYPVNPKQESVMGLPCVPDIASLPEPVDVVMVVIPATGVVAAVEQAGQKGCSFAVILTSGFSEADDWGRAEEAKLVEISQRTGIRIYGPNCPGLVNLNLPLGMTFSPAFKDDIAPGPIGLATQGGGLGRNMIQHNERGAQFGLWSSSGNECDLQVADFVHHMAQDPDIKVIGCLVEGFKDGARFAAACAEAARKGKPVVGLKVGRSEYGARAAASHTASITGSAEVNSTVFRQLGVVEVDDLDELVDVAMLFCRKIPTGDEKIGVFASSGGAASLCADNVGMAGLTLAEFTPETAEKLAAALPAYANMSNPIDTTSISISHPDAYREALAACASDANVGLVLAPLPMDYGDYSVVNAGSLKAVQDGAAVPIVPIWMSERQGGGYRKLAASGLVPFRSLRNMRKALRRWVDYGAWMQARDESWVPAIVGTGSRGEAGATRTLSEVEGKQALAAAGVPATAPELAATSGEAARIAARMGGRLAFKIVSPEITHKSDIGGVKLNVTPETAAAAHDEIMANARKARPDANLNGVLVEPMAPEGGIEAFVGISRDPVFGQVMTFGLGGIYVEMFADVTRAMLPVTGEMARTMIGALKSSRLLTGYRGQPERDIAALADLIVKVSDYAVATPELVEMDINPVWVGTAGEGVMALDAVIVVEA</sequence>
<evidence type="ECO:0000256" key="2">
    <source>
        <dbReference type="ARBA" id="ARBA00022598"/>
    </source>
</evidence>
<evidence type="ECO:0000256" key="5">
    <source>
        <dbReference type="ARBA" id="ARBA00060888"/>
    </source>
</evidence>
<dbReference type="GO" id="GO:0006099">
    <property type="term" value="P:tricarboxylic acid cycle"/>
    <property type="evidence" value="ECO:0007669"/>
    <property type="project" value="UniProtKB-KW"/>
</dbReference>
<dbReference type="GO" id="GO:0016874">
    <property type="term" value="F:ligase activity"/>
    <property type="evidence" value="ECO:0007669"/>
    <property type="project" value="UniProtKB-KW"/>
</dbReference>
<dbReference type="InterPro" id="IPR013815">
    <property type="entry name" value="ATP_grasp_subdomain_1"/>
</dbReference>
<reference evidence="7" key="1">
    <citation type="journal article" date="2014" name="Int. J. Syst. Evol. Microbiol.">
        <title>Complete genome sequence of Corynebacterium casei LMG S-19264T (=DSM 44701T), isolated from a smear-ripened cheese.</title>
        <authorList>
            <consortium name="US DOE Joint Genome Institute (JGI-PGF)"/>
            <person name="Walter F."/>
            <person name="Albersmeier A."/>
            <person name="Kalinowski J."/>
            <person name="Ruckert C."/>
        </authorList>
    </citation>
    <scope>NUCLEOTIDE SEQUENCE</scope>
    <source>
        <strain evidence="7">CGMCC 1.6293</strain>
    </source>
</reference>
<evidence type="ECO:0000259" key="6">
    <source>
        <dbReference type="SMART" id="SM00881"/>
    </source>
</evidence>
<dbReference type="InterPro" id="IPR003781">
    <property type="entry name" value="CoA-bd"/>
</dbReference>
<protein>
    <recommendedName>
        <fullName evidence="6">CoA-binding domain-containing protein</fullName>
    </recommendedName>
</protein>
<dbReference type="EMBL" id="BMLF01000001">
    <property type="protein sequence ID" value="GGM00286.1"/>
    <property type="molecule type" value="Genomic_DNA"/>
</dbReference>
<keyword evidence="2" id="KW-0436">Ligase</keyword>
<keyword evidence="3" id="KW-0547">Nucleotide-binding</keyword>
<dbReference type="InterPro" id="IPR051538">
    <property type="entry name" value="Acyl-CoA_Synth/Transferase"/>
</dbReference>
<dbReference type="Gene3D" id="3.40.50.720">
    <property type="entry name" value="NAD(P)-binding Rossmann-like Domain"/>
    <property type="match status" value="1"/>
</dbReference>
<dbReference type="InterPro" id="IPR016102">
    <property type="entry name" value="Succinyl-CoA_synth-like"/>
</dbReference>
<evidence type="ECO:0000256" key="4">
    <source>
        <dbReference type="ARBA" id="ARBA00022840"/>
    </source>
</evidence>